<name>A0ACC0KMB2_CHOFU</name>
<gene>
    <name evidence="1" type="ORF">MSG28_011776</name>
</gene>
<keyword evidence="2" id="KW-1185">Reference proteome</keyword>
<comment type="caution">
    <text evidence="1">The sequence shown here is derived from an EMBL/GenBank/DDBJ whole genome shotgun (WGS) entry which is preliminary data.</text>
</comment>
<evidence type="ECO:0000313" key="1">
    <source>
        <dbReference type="EMBL" id="KAI8437453.1"/>
    </source>
</evidence>
<organism evidence="1 2">
    <name type="scientific">Choristoneura fumiferana</name>
    <name type="common">Spruce budworm moth</name>
    <name type="synonym">Archips fumiferana</name>
    <dbReference type="NCBI Taxonomy" id="7141"/>
    <lineage>
        <taxon>Eukaryota</taxon>
        <taxon>Metazoa</taxon>
        <taxon>Ecdysozoa</taxon>
        <taxon>Arthropoda</taxon>
        <taxon>Hexapoda</taxon>
        <taxon>Insecta</taxon>
        <taxon>Pterygota</taxon>
        <taxon>Neoptera</taxon>
        <taxon>Endopterygota</taxon>
        <taxon>Lepidoptera</taxon>
        <taxon>Glossata</taxon>
        <taxon>Ditrysia</taxon>
        <taxon>Tortricoidea</taxon>
        <taxon>Tortricidae</taxon>
        <taxon>Tortricinae</taxon>
        <taxon>Choristoneura</taxon>
    </lineage>
</organism>
<proteinExistence type="predicted"/>
<sequence>MSWLKTTSLTFARQLSRSLDPRHDYEPQACYSSFCKHWQQANEIILKSQPQHLHDDVLGVVNHLEQLATLLVLEARAREINTVPSSGACLEHLLSENLLDKLYEWGNCTGKYENAVRLEQLKLYGILVSHYGSQVLAAEPFLRPILKLLNGFRNELTPINLENQLVSVLNQLCVVLMQNIKFIDLFFLTNHTNDNEPTADFIISRLLLTFVHREGGAGAAARDALLLCANMSARCPQLAQCMLEGLTCPVLATGLSGLYSLLPRTLGDNIFRLTPDDVNKVHKLTLFIDSLEFCNAVAQVAHHTIKKHLLDLLYQGFLVPVMGPALLQTKPGPLQSGAPEQAAAMAYLELVLRCSTQRGLLRAVLHFLFTYEYDGVKLIDVMLRRLDGNSQLSLVSLSLMETLIDLNCEDVMFELVYKHLLNGNFLMTSHRHELTDPEPYREAAMSFLSLTPECCFRPLSKTREWTEELALSGRRVLDFKREEERVNGVQENGIAMNSLVQEVKFNYGNPNETLFGNYHAYLCDARFEIVSRSLACSRWSSKYDAVITPKREPNNNTKETRDEPAPAKEQDSLVSICTSGYDTLKTSDTSEKEPHSLTSLNEAENVDNENSDAKDRDSLISIGSDSDKNDEFVEDVFRMCFMKVEEREYDGEPNLIRSWRASAESLVGPLLSSLLKKAAALLESDVLTNCLVTCVVSKLAAAPSALLPALLLPAERTLQPSVPSLYQILSKLKDELDELTSGLDNTPELLDKARVFLIQREMLLVKARAPPADQAQSNNVGSSPRAEESPLRRGETKRRSLSSSFTNMFGRRLSASPSQPHSIPRAPSPQKRPVFTQEAYWNQSIALRSILNAVILDEWLKELAALCEEHALRLAANYEDDTYLTTVAL</sequence>
<dbReference type="Proteomes" id="UP001064048">
    <property type="component" value="Chromosome 20"/>
</dbReference>
<accession>A0ACC0KMB2</accession>
<dbReference type="EMBL" id="CM046120">
    <property type="protein sequence ID" value="KAI8437453.1"/>
    <property type="molecule type" value="Genomic_DNA"/>
</dbReference>
<evidence type="ECO:0000313" key="2">
    <source>
        <dbReference type="Proteomes" id="UP001064048"/>
    </source>
</evidence>
<reference evidence="1 2" key="1">
    <citation type="journal article" date="2022" name="Genome Biol. Evol.">
        <title>The Spruce Budworm Genome: Reconstructing the Evolutionary History of Antifreeze Proteins.</title>
        <authorList>
            <person name="Beliveau C."/>
            <person name="Gagne P."/>
            <person name="Picq S."/>
            <person name="Vernygora O."/>
            <person name="Keeling C.I."/>
            <person name="Pinkney K."/>
            <person name="Doucet D."/>
            <person name="Wen F."/>
            <person name="Johnston J.S."/>
            <person name="Maaroufi H."/>
            <person name="Boyle B."/>
            <person name="Laroche J."/>
            <person name="Dewar K."/>
            <person name="Juretic N."/>
            <person name="Blackburn G."/>
            <person name="Nisole A."/>
            <person name="Brunet B."/>
            <person name="Brandao M."/>
            <person name="Lumley L."/>
            <person name="Duan J."/>
            <person name="Quan G."/>
            <person name="Lucarotti C.J."/>
            <person name="Roe A.D."/>
            <person name="Sperling F.A.H."/>
            <person name="Levesque R.C."/>
            <person name="Cusson M."/>
        </authorList>
    </citation>
    <scope>NUCLEOTIDE SEQUENCE [LARGE SCALE GENOMIC DNA]</scope>
    <source>
        <strain evidence="1">Glfc:IPQL:Cfum</strain>
    </source>
</reference>
<protein>
    <submittedName>
        <fullName evidence="1">Uncharacterized protein</fullName>
    </submittedName>
</protein>